<feature type="transmembrane region" description="Helical" evidence="9">
    <location>
        <begin position="81"/>
        <end position="98"/>
    </location>
</feature>
<keyword evidence="12" id="KW-1185">Reference proteome</keyword>
<dbReference type="SUPFAM" id="SSF56317">
    <property type="entry name" value="Carbon-nitrogen hydrolase"/>
    <property type="match status" value="1"/>
</dbReference>
<accession>A0ABU1ZR76</accession>
<dbReference type="Gene3D" id="3.60.110.10">
    <property type="entry name" value="Carbon-nitrogen hydrolase"/>
    <property type="match status" value="1"/>
</dbReference>
<dbReference type="HAMAP" id="MF_01148">
    <property type="entry name" value="Lnt"/>
    <property type="match status" value="1"/>
</dbReference>
<evidence type="ECO:0000256" key="8">
    <source>
        <dbReference type="ARBA" id="ARBA00023315"/>
    </source>
</evidence>
<evidence type="ECO:0000256" key="1">
    <source>
        <dbReference type="ARBA" id="ARBA00004651"/>
    </source>
</evidence>
<evidence type="ECO:0000256" key="7">
    <source>
        <dbReference type="ARBA" id="ARBA00023136"/>
    </source>
</evidence>
<dbReference type="InterPro" id="IPR036526">
    <property type="entry name" value="C-N_Hydrolase_sf"/>
</dbReference>
<evidence type="ECO:0000256" key="2">
    <source>
        <dbReference type="ARBA" id="ARBA00010065"/>
    </source>
</evidence>
<keyword evidence="4 9" id="KW-0808">Transferase</keyword>
<dbReference type="PROSITE" id="PS50263">
    <property type="entry name" value="CN_HYDROLASE"/>
    <property type="match status" value="1"/>
</dbReference>
<evidence type="ECO:0000256" key="5">
    <source>
        <dbReference type="ARBA" id="ARBA00022692"/>
    </source>
</evidence>
<gene>
    <name evidence="9" type="primary">lnt</name>
    <name evidence="11" type="ORF">J2X15_003361</name>
</gene>
<feature type="domain" description="CN hydrolase" evidence="10">
    <location>
        <begin position="190"/>
        <end position="432"/>
    </location>
</feature>
<dbReference type="PANTHER" id="PTHR38686">
    <property type="entry name" value="APOLIPOPROTEIN N-ACYLTRANSFERASE"/>
    <property type="match status" value="1"/>
</dbReference>
<feature type="transmembrane region" description="Helical" evidence="9">
    <location>
        <begin position="126"/>
        <end position="151"/>
    </location>
</feature>
<comment type="similarity">
    <text evidence="2 9">Belongs to the CN hydrolase family. Apolipoprotein N-acyltransferase subfamily.</text>
</comment>
<feature type="transmembrane region" description="Helical" evidence="9">
    <location>
        <begin position="158"/>
        <end position="175"/>
    </location>
</feature>
<name>A0ABU1ZR76_9BURK</name>
<dbReference type="CDD" id="cd07571">
    <property type="entry name" value="ALP_N-acyl_transferase"/>
    <property type="match status" value="1"/>
</dbReference>
<comment type="caution">
    <text evidence="11">The sequence shown here is derived from an EMBL/GenBank/DDBJ whole genome shotgun (WGS) entry which is preliminary data.</text>
</comment>
<dbReference type="GO" id="GO:0016746">
    <property type="term" value="F:acyltransferase activity"/>
    <property type="evidence" value="ECO:0007669"/>
    <property type="project" value="UniProtKB-KW"/>
</dbReference>
<dbReference type="Pfam" id="PF00795">
    <property type="entry name" value="CN_hydrolase"/>
    <property type="match status" value="1"/>
</dbReference>
<dbReference type="InterPro" id="IPR045378">
    <property type="entry name" value="LNT_N"/>
</dbReference>
<comment type="function">
    <text evidence="9">Catalyzes the phospholipid dependent N-acylation of the N-terminal cysteine of apolipoprotein, the last step in lipoprotein maturation.</text>
</comment>
<comment type="catalytic activity">
    <reaction evidence="9">
        <text>N-terminal S-1,2-diacyl-sn-glyceryl-L-cysteinyl-[lipoprotein] + a glycerophospholipid = N-acyl-S-1,2-diacyl-sn-glyceryl-L-cysteinyl-[lipoprotein] + a 2-acyl-sn-glycero-3-phospholipid + H(+)</text>
        <dbReference type="Rhea" id="RHEA:48228"/>
        <dbReference type="Rhea" id="RHEA-COMP:14681"/>
        <dbReference type="Rhea" id="RHEA-COMP:14684"/>
        <dbReference type="ChEBI" id="CHEBI:15378"/>
        <dbReference type="ChEBI" id="CHEBI:136912"/>
        <dbReference type="ChEBI" id="CHEBI:140656"/>
        <dbReference type="ChEBI" id="CHEBI:140657"/>
        <dbReference type="ChEBI" id="CHEBI:140660"/>
        <dbReference type="EC" id="2.3.1.269"/>
    </reaction>
</comment>
<keyword evidence="6 9" id="KW-1133">Transmembrane helix</keyword>
<feature type="transmembrane region" description="Helical" evidence="9">
    <location>
        <begin position="439"/>
        <end position="463"/>
    </location>
</feature>
<dbReference type="EMBL" id="JAVDXO010000009">
    <property type="protein sequence ID" value="MDR7308052.1"/>
    <property type="molecule type" value="Genomic_DNA"/>
</dbReference>
<evidence type="ECO:0000256" key="6">
    <source>
        <dbReference type="ARBA" id="ARBA00022989"/>
    </source>
</evidence>
<dbReference type="PANTHER" id="PTHR38686:SF1">
    <property type="entry name" value="APOLIPOPROTEIN N-ACYLTRANSFERASE"/>
    <property type="match status" value="1"/>
</dbReference>
<evidence type="ECO:0000256" key="3">
    <source>
        <dbReference type="ARBA" id="ARBA00022475"/>
    </source>
</evidence>
<sequence>MLAQSVLVLALLRAPTAGIAAGRAWWFVTVWLSTTFWWLFIALHTYGGLPALLGVIAIVALAAALGLYYAMAAWAFWRWHHVRPMVAALCFAALWTAAELARGTWLTGFGWGAVGYAHLDGPLAWYLPWVGSYGVGLLAAWGAASIALLVLRRGVVSFGLAACVLVFPLLAPPAWNTWTQPSGTLSVTLLQGNIPQDEKFEPGSGVPLALQWYAEQLQQSNTALVVAPETAVPLLPQQLPEGYWSALEQHFVHGKSTAIIGIPLGSYTQGYTNSVLALAPGQKEPWRYDKHHLVPFGEFIPPLFKWFTRMMNIPLGDFNRGPLGQPSLPVAGERVAPNICYEDLYGEELASRFTDAALAPTVFANVSNLGWFNDSIALDQHLNISRARALEFQRPFVRATNTGATAILDYQAVVQQALPRLTRGVLVGEVQGRTGVTPFAWWAARFGLWPLWVVCLLLIAAAWRLGRRTR</sequence>
<keyword evidence="8 9" id="KW-0012">Acyltransferase</keyword>
<keyword evidence="5 9" id="KW-0812">Transmembrane</keyword>
<evidence type="ECO:0000313" key="11">
    <source>
        <dbReference type="EMBL" id="MDR7308052.1"/>
    </source>
</evidence>
<organism evidence="11 12">
    <name type="scientific">Rhodoferax saidenbachensis</name>
    <dbReference type="NCBI Taxonomy" id="1484693"/>
    <lineage>
        <taxon>Bacteria</taxon>
        <taxon>Pseudomonadati</taxon>
        <taxon>Pseudomonadota</taxon>
        <taxon>Betaproteobacteria</taxon>
        <taxon>Burkholderiales</taxon>
        <taxon>Comamonadaceae</taxon>
        <taxon>Rhodoferax</taxon>
    </lineage>
</organism>
<protein>
    <recommendedName>
        <fullName evidence="9">Apolipoprotein N-acyltransferase</fullName>
        <shortName evidence="9">ALP N-acyltransferase</shortName>
        <ecNumber evidence="9">2.3.1.269</ecNumber>
    </recommendedName>
</protein>
<evidence type="ECO:0000256" key="4">
    <source>
        <dbReference type="ARBA" id="ARBA00022679"/>
    </source>
</evidence>
<comment type="subcellular location">
    <subcellularLocation>
        <location evidence="1 9">Cell membrane</location>
        <topology evidence="1 9">Multi-pass membrane protein</topology>
    </subcellularLocation>
</comment>
<keyword evidence="7 9" id="KW-0472">Membrane</keyword>
<dbReference type="InterPro" id="IPR003010">
    <property type="entry name" value="C-N_Hydrolase"/>
</dbReference>
<comment type="caution">
    <text evidence="9">Lacks conserved residue(s) required for the propagation of feature annotation.</text>
</comment>
<evidence type="ECO:0000259" key="10">
    <source>
        <dbReference type="PROSITE" id="PS50263"/>
    </source>
</evidence>
<dbReference type="EC" id="2.3.1.269" evidence="9"/>
<dbReference type="NCBIfam" id="TIGR00546">
    <property type="entry name" value="lnt"/>
    <property type="match status" value="1"/>
</dbReference>
<feature type="transmembrane region" description="Helical" evidence="9">
    <location>
        <begin position="36"/>
        <end position="69"/>
    </location>
</feature>
<proteinExistence type="inferred from homology"/>
<comment type="pathway">
    <text evidence="9">Protein modification; lipoprotein biosynthesis (N-acyl transfer).</text>
</comment>
<dbReference type="InterPro" id="IPR004563">
    <property type="entry name" value="Apolipo_AcylTrfase"/>
</dbReference>
<reference evidence="11 12" key="1">
    <citation type="submission" date="2023-07" db="EMBL/GenBank/DDBJ databases">
        <title>Sorghum-associated microbial communities from plants grown in Nebraska, USA.</title>
        <authorList>
            <person name="Schachtman D."/>
        </authorList>
    </citation>
    <scope>NUCLEOTIDE SEQUENCE [LARGE SCALE GENOMIC DNA]</scope>
    <source>
        <strain evidence="11 12">BE308</strain>
    </source>
</reference>
<evidence type="ECO:0000313" key="12">
    <source>
        <dbReference type="Proteomes" id="UP001268089"/>
    </source>
</evidence>
<dbReference type="Pfam" id="PF20154">
    <property type="entry name" value="LNT_N"/>
    <property type="match status" value="1"/>
</dbReference>
<evidence type="ECO:0000256" key="9">
    <source>
        <dbReference type="HAMAP-Rule" id="MF_01148"/>
    </source>
</evidence>
<keyword evidence="3 9" id="KW-1003">Cell membrane</keyword>
<dbReference type="Proteomes" id="UP001268089">
    <property type="component" value="Unassembled WGS sequence"/>
</dbReference>